<protein>
    <submittedName>
        <fullName evidence="1">Uncharacterized protein</fullName>
    </submittedName>
</protein>
<comment type="caution">
    <text evidence="1">The sequence shown here is derived from an EMBL/GenBank/DDBJ whole genome shotgun (WGS) entry which is preliminary data.</text>
</comment>
<dbReference type="AlphaFoldDB" id="A0A101QK32"/>
<dbReference type="Proteomes" id="UP000053398">
    <property type="component" value="Unassembled WGS sequence"/>
</dbReference>
<proteinExistence type="predicted"/>
<name>A0A101QK32_STRCK</name>
<accession>A0A101QK32</accession>
<organism evidence="1 2">
    <name type="scientific">Streptomyces corchorusii</name>
    <name type="common">Streptomyces chibaensis</name>
    <dbReference type="NCBI Taxonomy" id="1903"/>
    <lineage>
        <taxon>Bacteria</taxon>
        <taxon>Bacillati</taxon>
        <taxon>Actinomycetota</taxon>
        <taxon>Actinomycetes</taxon>
        <taxon>Kitasatosporales</taxon>
        <taxon>Streptomycetaceae</taxon>
        <taxon>Streptomyces</taxon>
    </lineage>
</organism>
<dbReference type="RefSeq" id="WP_059262704.1">
    <property type="nucleotide sequence ID" value="NZ_KQ948353.1"/>
</dbReference>
<gene>
    <name evidence="1" type="ORF">AQJ11_07365</name>
</gene>
<dbReference type="EMBL" id="LMWP01000006">
    <property type="protein sequence ID" value="KUN31398.1"/>
    <property type="molecule type" value="Genomic_DNA"/>
</dbReference>
<sequence>MLFPVSEAIPTGADREPVLEKFLDWADGAHDTPVPEVLGAFFGQPLDARTLRITGLHHVALYIGDYRHETDFEDWLETVRACPRVGHVTTGPSHIAPRAYGTPGHWINLRTDLGNEVELFTCRRRDIWAERPAEQKTSLMSHFGLCIDAPGHVRPLLDFLASFDGIRLLAYAPADELGHTYGHLVREDTDRVLELVHAGARPGGPA</sequence>
<keyword evidence="2" id="KW-1185">Reference proteome</keyword>
<evidence type="ECO:0000313" key="2">
    <source>
        <dbReference type="Proteomes" id="UP000053398"/>
    </source>
</evidence>
<reference evidence="1 2" key="1">
    <citation type="submission" date="2015-10" db="EMBL/GenBank/DDBJ databases">
        <title>Draft genome sequence of Streptomyces corchorusii DSM 40340, type strain for the species Streptomyces corchorusii.</title>
        <authorList>
            <person name="Ruckert C."/>
            <person name="Winkler A."/>
            <person name="Kalinowski J."/>
            <person name="Kampfer P."/>
            <person name="Glaeser S."/>
        </authorList>
    </citation>
    <scope>NUCLEOTIDE SEQUENCE [LARGE SCALE GENOMIC DNA]</scope>
    <source>
        <strain evidence="1 2">DSM 40340</strain>
    </source>
</reference>
<evidence type="ECO:0000313" key="1">
    <source>
        <dbReference type="EMBL" id="KUN31398.1"/>
    </source>
</evidence>